<dbReference type="PANTHER" id="PTHR10763">
    <property type="entry name" value="CELL DIVISION CONTROL PROTEIN 6-RELATED"/>
    <property type="match status" value="1"/>
</dbReference>
<dbReference type="PANTHER" id="PTHR10763:SF26">
    <property type="entry name" value="CELL DIVISION CONTROL PROTEIN 6 HOMOLOG"/>
    <property type="match status" value="1"/>
</dbReference>
<dbReference type="SMART" id="SM00382">
    <property type="entry name" value="AAA"/>
    <property type="match status" value="1"/>
</dbReference>
<dbReference type="GO" id="GO:0033314">
    <property type="term" value="P:mitotic DNA replication checkpoint signaling"/>
    <property type="evidence" value="ECO:0007669"/>
    <property type="project" value="TreeGrafter"/>
</dbReference>
<dbReference type="EMBL" id="JACEEZ010021511">
    <property type="protein sequence ID" value="KAG0713412.1"/>
    <property type="molecule type" value="Genomic_DNA"/>
</dbReference>
<feature type="region of interest" description="Disordered" evidence="5">
    <location>
        <begin position="434"/>
        <end position="481"/>
    </location>
</feature>
<dbReference type="Pfam" id="PF22606">
    <property type="entry name" value="Cdc6-ORC-like_ATPase_lid"/>
    <property type="match status" value="1"/>
</dbReference>
<reference evidence="8" key="1">
    <citation type="submission" date="2020-07" db="EMBL/GenBank/DDBJ databases">
        <title>The High-quality genome of the commercially important snow crab, Chionoecetes opilio.</title>
        <authorList>
            <person name="Jeong J.-H."/>
            <person name="Ryu S."/>
        </authorList>
    </citation>
    <scope>NUCLEOTIDE SEQUENCE</scope>
    <source>
        <strain evidence="8">MADBK_172401_WGS</strain>
        <tissue evidence="8">Digestive gland</tissue>
    </source>
</reference>
<keyword evidence="3" id="KW-0235">DNA replication</keyword>
<dbReference type="InterPro" id="IPR054425">
    <property type="entry name" value="Cdc6_ORC1-like_ATPase_lid"/>
</dbReference>
<comment type="similarity">
    <text evidence="1">Belongs to the CDC6/cdc18 family.</text>
</comment>
<keyword evidence="9" id="KW-1185">Reference proteome</keyword>
<dbReference type="CDD" id="cd08768">
    <property type="entry name" value="Cdc6_C"/>
    <property type="match status" value="1"/>
</dbReference>
<dbReference type="GO" id="GO:0016887">
    <property type="term" value="F:ATP hydrolysis activity"/>
    <property type="evidence" value="ECO:0007669"/>
    <property type="project" value="InterPro"/>
</dbReference>
<feature type="compositionally biased region" description="Polar residues" evidence="5">
    <location>
        <begin position="100"/>
        <end position="174"/>
    </location>
</feature>
<dbReference type="CDD" id="cd00009">
    <property type="entry name" value="AAA"/>
    <property type="match status" value="1"/>
</dbReference>
<dbReference type="Gene3D" id="1.10.10.10">
    <property type="entry name" value="Winged helix-like DNA-binding domain superfamily/Winged helix DNA-binding domain"/>
    <property type="match status" value="1"/>
</dbReference>
<feature type="region of interest" description="Disordered" evidence="5">
    <location>
        <begin position="63"/>
        <end position="220"/>
    </location>
</feature>
<feature type="region of interest" description="Disordered" evidence="5">
    <location>
        <begin position="1"/>
        <end position="43"/>
    </location>
</feature>
<dbReference type="AlphaFoldDB" id="A0A8J4XUJ1"/>
<proteinExistence type="inferred from homology"/>
<dbReference type="InterPro" id="IPR015163">
    <property type="entry name" value="Cdc6_C"/>
</dbReference>
<dbReference type="SUPFAM" id="SSF52540">
    <property type="entry name" value="P-loop containing nucleoside triphosphate hydrolases"/>
    <property type="match status" value="1"/>
</dbReference>
<feature type="domain" description="AAA+ ATPase" evidence="6">
    <location>
        <begin position="550"/>
        <end position="684"/>
    </location>
</feature>
<dbReference type="Gene3D" id="1.10.8.60">
    <property type="match status" value="1"/>
</dbReference>
<name>A0A8J4XUJ1_CHIOP</name>
<evidence type="ECO:0000259" key="6">
    <source>
        <dbReference type="SMART" id="SM00382"/>
    </source>
</evidence>
<evidence type="ECO:0000256" key="4">
    <source>
        <dbReference type="ARBA" id="ARBA00023306"/>
    </source>
</evidence>
<dbReference type="InterPro" id="IPR050311">
    <property type="entry name" value="ORC1/CDC6"/>
</dbReference>
<sequence length="910" mass="101288">MPAKQESIAFPIRKTRTTRIKSGKSSLQTEREDARSNSNACSDEEIVFMGNFSPTEIIAAKSPACLSPRKASGQRRTSSSTHTTRRSARKKDDCPRSYRETSVSPRKSSRCPTSYRETSVSPRKSSRCPTSYRETSVSPRKSSRCPTSYRETSVSPRKSSRCPTSYRETSVSPRKSSRKKDGPTSYRETSVSPRKKISTIQNREHYTPKKLTYEDESPLEQMSLRKRDCLNSYQETNASPRRPPVGSASPVQDEKFMTPKKLLIRRELPSEVLSPTRHCPGSSSRSTPGKGSRNGDTDPGHQTPTKRKMFSPDVEECLSPSKRVVVVVKRIPKESFDELPCLVCPNFKCQGAACLSPLSRKTEQSAPLSPVLLSSHDKSLNTTDASLPKMEKLHTATTPLKAAVPQTPDRTAQHHPVECHSPPRSVVKRLNMNLNSPMKSPMKPLLLASPRRSPRKLNNENMASPLRGMRKEAQSPLRLNSPSSLVSRLSLASPPSGKRNPAVSLFKPNVAVYRALRQSLNTGTPSVMVCREKQADEIKEFLTHHLTKNRPGSLYISGAPGTGKTASLNSHLETLELKKLKKVFLNCMTIKTAAAIHKTIAMELGLSVSTSEKENRQAIEKLLTTSRQPILLMLDEVDQLDSKNQEVLYTIFEWPALPRSSLVLVGIANSLDLTDRILPRLQALPNSKPKLLHFPPYSKPEIVKIITQRIKEANLGDVQVIRPAAIQLLAGKVAAVAGDVRKALDVCRRAVELCSPQKASKNPAPRMVEIPQILSIFNEVYGSRVVSAVTNAPESFPMQQKILVCCLLLIFKFARSKDVTLGKFHEVYTRVCKKQQVPRMDQTEFLSLCTLLESRGMLQVKRNKEIRSSKVLLLLNAKEAEDALGDRNLLLTILEDRESLGKLCSQLKKS</sequence>
<evidence type="ECO:0000256" key="2">
    <source>
        <dbReference type="ARBA" id="ARBA00022618"/>
    </source>
</evidence>
<dbReference type="SUPFAM" id="SSF46785">
    <property type="entry name" value="Winged helix' DNA-binding domain"/>
    <property type="match status" value="1"/>
</dbReference>
<organism evidence="8 9">
    <name type="scientific">Chionoecetes opilio</name>
    <name type="common">Atlantic snow crab</name>
    <name type="synonym">Cancer opilio</name>
    <dbReference type="NCBI Taxonomy" id="41210"/>
    <lineage>
        <taxon>Eukaryota</taxon>
        <taxon>Metazoa</taxon>
        <taxon>Ecdysozoa</taxon>
        <taxon>Arthropoda</taxon>
        <taxon>Crustacea</taxon>
        <taxon>Multicrustacea</taxon>
        <taxon>Malacostraca</taxon>
        <taxon>Eumalacostraca</taxon>
        <taxon>Eucarida</taxon>
        <taxon>Decapoda</taxon>
        <taxon>Pleocyemata</taxon>
        <taxon>Brachyura</taxon>
        <taxon>Eubrachyura</taxon>
        <taxon>Majoidea</taxon>
        <taxon>Majidae</taxon>
        <taxon>Chionoecetes</taxon>
    </lineage>
</organism>
<dbReference type="InterPro" id="IPR036390">
    <property type="entry name" value="WH_DNA-bd_sf"/>
</dbReference>
<evidence type="ECO:0000259" key="7">
    <source>
        <dbReference type="SMART" id="SM01074"/>
    </source>
</evidence>
<keyword evidence="4" id="KW-0131">Cell cycle</keyword>
<comment type="caution">
    <text evidence="8">The sequence shown here is derived from an EMBL/GenBank/DDBJ whole genome shotgun (WGS) entry which is preliminary data.</text>
</comment>
<evidence type="ECO:0000256" key="3">
    <source>
        <dbReference type="ARBA" id="ARBA00022705"/>
    </source>
</evidence>
<dbReference type="InterPro" id="IPR036388">
    <property type="entry name" value="WH-like_DNA-bd_sf"/>
</dbReference>
<evidence type="ECO:0000256" key="1">
    <source>
        <dbReference type="ARBA" id="ARBA00006184"/>
    </source>
</evidence>
<feature type="region of interest" description="Disordered" evidence="5">
    <location>
        <begin position="234"/>
        <end position="314"/>
    </location>
</feature>
<feature type="compositionally biased region" description="Basic residues" evidence="5">
    <location>
        <begin position="13"/>
        <end position="22"/>
    </location>
</feature>
<dbReference type="Pfam" id="PF13401">
    <property type="entry name" value="AAA_22"/>
    <property type="match status" value="1"/>
</dbReference>
<dbReference type="GO" id="GO:0005634">
    <property type="term" value="C:nucleus"/>
    <property type="evidence" value="ECO:0007669"/>
    <property type="project" value="TreeGrafter"/>
</dbReference>
<dbReference type="InterPro" id="IPR049945">
    <property type="entry name" value="AAA_22"/>
</dbReference>
<accession>A0A8J4XUJ1</accession>
<feature type="domain" description="Cdc6 C-terminal" evidence="7">
    <location>
        <begin position="804"/>
        <end position="884"/>
    </location>
</feature>
<dbReference type="GO" id="GO:0003688">
    <property type="term" value="F:DNA replication origin binding"/>
    <property type="evidence" value="ECO:0007669"/>
    <property type="project" value="TreeGrafter"/>
</dbReference>
<keyword evidence="2 8" id="KW-0132">Cell division</keyword>
<dbReference type="GO" id="GO:0006270">
    <property type="term" value="P:DNA replication initiation"/>
    <property type="evidence" value="ECO:0007669"/>
    <property type="project" value="TreeGrafter"/>
</dbReference>
<dbReference type="GO" id="GO:0051301">
    <property type="term" value="P:cell division"/>
    <property type="evidence" value="ECO:0007669"/>
    <property type="project" value="UniProtKB-KW"/>
</dbReference>
<evidence type="ECO:0000313" key="9">
    <source>
        <dbReference type="Proteomes" id="UP000770661"/>
    </source>
</evidence>
<dbReference type="Proteomes" id="UP000770661">
    <property type="component" value="Unassembled WGS sequence"/>
</dbReference>
<dbReference type="Pfam" id="PF09079">
    <property type="entry name" value="WHD_Cdc6"/>
    <property type="match status" value="1"/>
</dbReference>
<feature type="compositionally biased region" description="Basic and acidic residues" evidence="5">
    <location>
        <begin position="90"/>
        <end position="99"/>
    </location>
</feature>
<dbReference type="SMART" id="SM01074">
    <property type="entry name" value="Cdc6_C"/>
    <property type="match status" value="1"/>
</dbReference>
<gene>
    <name evidence="8" type="primary">CDC6</name>
    <name evidence="8" type="ORF">GWK47_016277</name>
</gene>
<protein>
    <submittedName>
        <fullName evidence="8">Cell division control protein 6</fullName>
    </submittedName>
</protein>
<dbReference type="OrthoDB" id="1926878at2759"/>
<dbReference type="InterPro" id="IPR003593">
    <property type="entry name" value="AAA+_ATPase"/>
</dbReference>
<evidence type="ECO:0000256" key="5">
    <source>
        <dbReference type="SAM" id="MobiDB-lite"/>
    </source>
</evidence>
<dbReference type="FunFam" id="3.40.50.300:FF:000547">
    <property type="entry name" value="Cell division control protein"/>
    <property type="match status" value="1"/>
</dbReference>
<feature type="compositionally biased region" description="Basic and acidic residues" evidence="5">
    <location>
        <begin position="202"/>
        <end position="213"/>
    </location>
</feature>
<dbReference type="Gene3D" id="3.40.50.300">
    <property type="entry name" value="P-loop containing nucleotide triphosphate hydrolases"/>
    <property type="match status" value="1"/>
</dbReference>
<dbReference type="InterPro" id="IPR027417">
    <property type="entry name" value="P-loop_NTPase"/>
</dbReference>
<evidence type="ECO:0000313" key="8">
    <source>
        <dbReference type="EMBL" id="KAG0713412.1"/>
    </source>
</evidence>